<dbReference type="EMBL" id="CH902640">
    <property type="protein sequence ID" value="EDV38278.2"/>
    <property type="molecule type" value="Genomic_DNA"/>
</dbReference>
<keyword evidence="3" id="KW-1185">Reference proteome</keyword>
<feature type="region of interest" description="Disordered" evidence="1">
    <location>
        <begin position="44"/>
        <end position="80"/>
    </location>
</feature>
<dbReference type="FunCoup" id="B3N074">
    <property type="interactions" value="1"/>
</dbReference>
<evidence type="ECO:0000313" key="2">
    <source>
        <dbReference type="EMBL" id="EDV38278.2"/>
    </source>
</evidence>
<dbReference type="KEGG" id="dan:6504468"/>
<gene>
    <name evidence="2" type="primary">Dana\GF21797</name>
    <name evidence="2" type="synonym">dana_GLEANR_5699</name>
    <name evidence="2" type="ORF">GF21797</name>
</gene>
<dbReference type="InParanoid" id="B3N074"/>
<accession>B3N074</accession>
<dbReference type="AlphaFoldDB" id="B3N074"/>
<protein>
    <submittedName>
        <fullName evidence="2">Uncharacterized protein, isoform A</fullName>
    </submittedName>
</protein>
<dbReference type="OrthoDB" id="7424185at2759"/>
<feature type="region of interest" description="Disordered" evidence="1">
    <location>
        <begin position="171"/>
        <end position="191"/>
    </location>
</feature>
<evidence type="ECO:0000313" key="3">
    <source>
        <dbReference type="Proteomes" id="UP000007801"/>
    </source>
</evidence>
<name>B3N074_DROAN</name>
<sequence>MEFRVPCRYNREYLSKMRRSSFTPVFNLSTQEPLIVVEESHAAEDGDDLEGAAGGCDPNATGGTKRTNSDDSEPDSPVNPYLLCPFPDMQQRRKHSLPSLQITEGITASQVRRLSEVGGETGGLSPKEVEFLATLSQKANPTAGGRRHSVVTISAVPPTLFGRNRRESISGVSFSGSRRGSGIAGPPLTDHRGSIHNLQLDIMDGIVQQRKTRSGSGVWTAPVLQEADSNVPVQT</sequence>
<feature type="compositionally biased region" description="Low complexity" evidence="1">
    <location>
        <begin position="171"/>
        <end position="185"/>
    </location>
</feature>
<reference evidence="2 3" key="1">
    <citation type="journal article" date="2007" name="Nature">
        <title>Evolution of genes and genomes on the Drosophila phylogeny.</title>
        <authorList>
            <consortium name="Drosophila 12 Genomes Consortium"/>
            <person name="Clark A.G."/>
            <person name="Eisen M.B."/>
            <person name="Smith D.R."/>
            <person name="Bergman C.M."/>
            <person name="Oliver B."/>
            <person name="Markow T.A."/>
            <person name="Kaufman T.C."/>
            <person name="Kellis M."/>
            <person name="Gelbart W."/>
            <person name="Iyer V.N."/>
            <person name="Pollard D.A."/>
            <person name="Sackton T.B."/>
            <person name="Larracuente A.M."/>
            <person name="Singh N.D."/>
            <person name="Abad J.P."/>
            <person name="Abt D.N."/>
            <person name="Adryan B."/>
            <person name="Aguade M."/>
            <person name="Akashi H."/>
            <person name="Anderson W.W."/>
            <person name="Aquadro C.F."/>
            <person name="Ardell D.H."/>
            <person name="Arguello R."/>
            <person name="Artieri C.G."/>
            <person name="Barbash D.A."/>
            <person name="Barker D."/>
            <person name="Barsanti P."/>
            <person name="Batterham P."/>
            <person name="Batzoglou S."/>
            <person name="Begun D."/>
            <person name="Bhutkar A."/>
            <person name="Blanco E."/>
            <person name="Bosak S.A."/>
            <person name="Bradley R.K."/>
            <person name="Brand A.D."/>
            <person name="Brent M.R."/>
            <person name="Brooks A.N."/>
            <person name="Brown R.H."/>
            <person name="Butlin R.K."/>
            <person name="Caggese C."/>
            <person name="Calvi B.R."/>
            <person name="Bernardo de Carvalho A."/>
            <person name="Caspi A."/>
            <person name="Castrezana S."/>
            <person name="Celniker S.E."/>
            <person name="Chang J.L."/>
            <person name="Chapple C."/>
            <person name="Chatterji S."/>
            <person name="Chinwalla A."/>
            <person name="Civetta A."/>
            <person name="Clifton S.W."/>
            <person name="Comeron J.M."/>
            <person name="Costello J.C."/>
            <person name="Coyne J.A."/>
            <person name="Daub J."/>
            <person name="David R.G."/>
            <person name="Delcher A.L."/>
            <person name="Delehaunty K."/>
            <person name="Do C.B."/>
            <person name="Ebling H."/>
            <person name="Edwards K."/>
            <person name="Eickbush T."/>
            <person name="Evans J.D."/>
            <person name="Filipski A."/>
            <person name="Findeiss S."/>
            <person name="Freyhult E."/>
            <person name="Fulton L."/>
            <person name="Fulton R."/>
            <person name="Garcia A.C."/>
            <person name="Gardiner A."/>
            <person name="Garfield D.A."/>
            <person name="Garvin B.E."/>
            <person name="Gibson G."/>
            <person name="Gilbert D."/>
            <person name="Gnerre S."/>
            <person name="Godfrey J."/>
            <person name="Good R."/>
            <person name="Gotea V."/>
            <person name="Gravely B."/>
            <person name="Greenberg A.J."/>
            <person name="Griffiths-Jones S."/>
            <person name="Gross S."/>
            <person name="Guigo R."/>
            <person name="Gustafson E.A."/>
            <person name="Haerty W."/>
            <person name="Hahn M.W."/>
            <person name="Halligan D.L."/>
            <person name="Halpern A.L."/>
            <person name="Halter G.M."/>
            <person name="Han M.V."/>
            <person name="Heger A."/>
            <person name="Hillier L."/>
            <person name="Hinrichs A.S."/>
            <person name="Holmes I."/>
            <person name="Hoskins R.A."/>
            <person name="Hubisz M.J."/>
            <person name="Hultmark D."/>
            <person name="Huntley M.A."/>
            <person name="Jaffe D.B."/>
            <person name="Jagadeeshan S."/>
            <person name="Jeck W.R."/>
            <person name="Johnson J."/>
            <person name="Jones C.D."/>
            <person name="Jordan W.C."/>
            <person name="Karpen G.H."/>
            <person name="Kataoka E."/>
            <person name="Keightley P.D."/>
            <person name="Kheradpour P."/>
            <person name="Kirkness E.F."/>
            <person name="Koerich L.B."/>
            <person name="Kristiansen K."/>
            <person name="Kudrna D."/>
            <person name="Kulathinal R.J."/>
            <person name="Kumar S."/>
            <person name="Kwok R."/>
            <person name="Lander E."/>
            <person name="Langley C.H."/>
            <person name="Lapoint R."/>
            <person name="Lazzaro B.P."/>
            <person name="Lee S.J."/>
            <person name="Levesque L."/>
            <person name="Li R."/>
            <person name="Lin C.F."/>
            <person name="Lin M.F."/>
            <person name="Lindblad-Toh K."/>
            <person name="Llopart A."/>
            <person name="Long M."/>
            <person name="Low L."/>
            <person name="Lozovsky E."/>
            <person name="Lu J."/>
            <person name="Luo M."/>
            <person name="Machado C.A."/>
            <person name="Makalowski W."/>
            <person name="Marzo M."/>
            <person name="Matsuda M."/>
            <person name="Matzkin L."/>
            <person name="McAllister B."/>
            <person name="McBride C.S."/>
            <person name="McKernan B."/>
            <person name="McKernan K."/>
            <person name="Mendez-Lago M."/>
            <person name="Minx P."/>
            <person name="Mollenhauer M.U."/>
            <person name="Montooth K."/>
            <person name="Mount S.M."/>
            <person name="Mu X."/>
            <person name="Myers E."/>
            <person name="Negre B."/>
            <person name="Newfeld S."/>
            <person name="Nielsen R."/>
            <person name="Noor M.A."/>
            <person name="O'Grady P."/>
            <person name="Pachter L."/>
            <person name="Papaceit M."/>
            <person name="Parisi M.J."/>
            <person name="Parisi M."/>
            <person name="Parts L."/>
            <person name="Pedersen J.S."/>
            <person name="Pesole G."/>
            <person name="Phillippy A.M."/>
            <person name="Ponting C.P."/>
            <person name="Pop M."/>
            <person name="Porcelli D."/>
            <person name="Powell J.R."/>
            <person name="Prohaska S."/>
            <person name="Pruitt K."/>
            <person name="Puig M."/>
            <person name="Quesneville H."/>
            <person name="Ram K.R."/>
            <person name="Rand D."/>
            <person name="Rasmussen M.D."/>
            <person name="Reed L.K."/>
            <person name="Reenan R."/>
            <person name="Reily A."/>
            <person name="Remington K.A."/>
            <person name="Rieger T.T."/>
            <person name="Ritchie M.G."/>
            <person name="Robin C."/>
            <person name="Rogers Y.H."/>
            <person name="Rohde C."/>
            <person name="Rozas J."/>
            <person name="Rubenfield M.J."/>
            <person name="Ruiz A."/>
            <person name="Russo S."/>
            <person name="Salzberg S.L."/>
            <person name="Sanchez-Gracia A."/>
            <person name="Saranga D.J."/>
            <person name="Sato H."/>
            <person name="Schaeffer S.W."/>
            <person name="Schatz M.C."/>
            <person name="Schlenke T."/>
            <person name="Schwartz R."/>
            <person name="Segarra C."/>
            <person name="Singh R.S."/>
            <person name="Sirot L."/>
            <person name="Sirota M."/>
            <person name="Sisneros N.B."/>
            <person name="Smith C.D."/>
            <person name="Smith T.F."/>
            <person name="Spieth J."/>
            <person name="Stage D.E."/>
            <person name="Stark A."/>
            <person name="Stephan W."/>
            <person name="Strausberg R.L."/>
            <person name="Strempel S."/>
            <person name="Sturgill D."/>
            <person name="Sutton G."/>
            <person name="Sutton G.G."/>
            <person name="Tao W."/>
            <person name="Teichmann S."/>
            <person name="Tobari Y.N."/>
            <person name="Tomimura Y."/>
            <person name="Tsolas J.M."/>
            <person name="Valente V.L."/>
            <person name="Venter E."/>
            <person name="Venter J.C."/>
            <person name="Vicario S."/>
            <person name="Vieira F.G."/>
            <person name="Vilella A.J."/>
            <person name="Villasante A."/>
            <person name="Walenz B."/>
            <person name="Wang J."/>
            <person name="Wasserman M."/>
            <person name="Watts T."/>
            <person name="Wilson D."/>
            <person name="Wilson R.K."/>
            <person name="Wing R.A."/>
            <person name="Wolfner M.F."/>
            <person name="Wong A."/>
            <person name="Wong G.K."/>
            <person name="Wu C.I."/>
            <person name="Wu G."/>
            <person name="Yamamoto D."/>
            <person name="Yang H.P."/>
            <person name="Yang S.P."/>
            <person name="Yorke J.A."/>
            <person name="Yoshida K."/>
            <person name="Zdobnov E."/>
            <person name="Zhang P."/>
            <person name="Zhang Y."/>
            <person name="Zimin A.V."/>
            <person name="Baldwin J."/>
            <person name="Abdouelleil A."/>
            <person name="Abdulkadir J."/>
            <person name="Abebe A."/>
            <person name="Abera B."/>
            <person name="Abreu J."/>
            <person name="Acer S.C."/>
            <person name="Aftuck L."/>
            <person name="Alexander A."/>
            <person name="An P."/>
            <person name="Anderson E."/>
            <person name="Anderson S."/>
            <person name="Arachi H."/>
            <person name="Azer M."/>
            <person name="Bachantsang P."/>
            <person name="Barry A."/>
            <person name="Bayul T."/>
            <person name="Berlin A."/>
            <person name="Bessette D."/>
            <person name="Bloom T."/>
            <person name="Blye J."/>
            <person name="Boguslavskiy L."/>
            <person name="Bonnet C."/>
            <person name="Boukhgalter B."/>
            <person name="Bourzgui I."/>
            <person name="Brown A."/>
            <person name="Cahill P."/>
            <person name="Channer S."/>
            <person name="Cheshatsang Y."/>
            <person name="Chuda L."/>
            <person name="Citroen M."/>
            <person name="Collymore A."/>
            <person name="Cooke P."/>
            <person name="Costello M."/>
            <person name="D'Aco K."/>
            <person name="Daza R."/>
            <person name="De Haan G."/>
            <person name="DeGray S."/>
            <person name="DeMaso C."/>
            <person name="Dhargay N."/>
            <person name="Dooley K."/>
            <person name="Dooley E."/>
            <person name="Doricent M."/>
            <person name="Dorje P."/>
            <person name="Dorjee K."/>
            <person name="Dupes A."/>
            <person name="Elong R."/>
            <person name="Falk J."/>
            <person name="Farina A."/>
            <person name="Faro S."/>
            <person name="Ferguson D."/>
            <person name="Fisher S."/>
            <person name="Foley C.D."/>
            <person name="Franke A."/>
            <person name="Friedrich D."/>
            <person name="Gadbois L."/>
            <person name="Gearin G."/>
            <person name="Gearin C.R."/>
            <person name="Giannoukos G."/>
            <person name="Goode T."/>
            <person name="Graham J."/>
            <person name="Grandbois E."/>
            <person name="Grewal S."/>
            <person name="Gyaltsen K."/>
            <person name="Hafez N."/>
            <person name="Hagos B."/>
            <person name="Hall J."/>
            <person name="Henson C."/>
            <person name="Hollinger A."/>
            <person name="Honan T."/>
            <person name="Huard M.D."/>
            <person name="Hughes L."/>
            <person name="Hurhula B."/>
            <person name="Husby M.E."/>
            <person name="Kamat A."/>
            <person name="Kanga B."/>
            <person name="Kashin S."/>
            <person name="Khazanovich D."/>
            <person name="Kisner P."/>
            <person name="Lance K."/>
            <person name="Lara M."/>
            <person name="Lee W."/>
            <person name="Lennon N."/>
            <person name="Letendre F."/>
            <person name="LeVine R."/>
            <person name="Lipovsky A."/>
            <person name="Liu X."/>
            <person name="Liu J."/>
            <person name="Liu S."/>
            <person name="Lokyitsang T."/>
            <person name="Lokyitsang Y."/>
            <person name="Lubonja R."/>
            <person name="Lui A."/>
            <person name="MacDonald P."/>
            <person name="Magnisalis V."/>
            <person name="Maru K."/>
            <person name="Matthews C."/>
            <person name="McCusker W."/>
            <person name="McDonough S."/>
            <person name="Mehta T."/>
            <person name="Meldrim J."/>
            <person name="Meneus L."/>
            <person name="Mihai O."/>
            <person name="Mihalev A."/>
            <person name="Mihova T."/>
            <person name="Mittelman R."/>
            <person name="Mlenga V."/>
            <person name="Montmayeur A."/>
            <person name="Mulrain L."/>
            <person name="Navidi A."/>
            <person name="Naylor J."/>
            <person name="Negash T."/>
            <person name="Nguyen T."/>
            <person name="Nguyen N."/>
            <person name="Nicol R."/>
            <person name="Norbu C."/>
            <person name="Norbu N."/>
            <person name="Novod N."/>
            <person name="O'Neill B."/>
            <person name="Osman S."/>
            <person name="Markiewicz E."/>
            <person name="Oyono O.L."/>
            <person name="Patti C."/>
            <person name="Phunkhang P."/>
            <person name="Pierre F."/>
            <person name="Priest M."/>
            <person name="Raghuraman S."/>
            <person name="Rege F."/>
            <person name="Reyes R."/>
            <person name="Rise C."/>
            <person name="Rogov P."/>
            <person name="Ross K."/>
            <person name="Ryan E."/>
            <person name="Settipalli S."/>
            <person name="Shea T."/>
            <person name="Sherpa N."/>
            <person name="Shi L."/>
            <person name="Shih D."/>
            <person name="Sparrow T."/>
            <person name="Spaulding J."/>
            <person name="Stalker J."/>
            <person name="Stange-Thomann N."/>
            <person name="Stavropoulos S."/>
            <person name="Stone C."/>
            <person name="Strader C."/>
            <person name="Tesfaye S."/>
            <person name="Thomson T."/>
            <person name="Thoulutsang Y."/>
            <person name="Thoulutsang D."/>
            <person name="Topham K."/>
            <person name="Topping I."/>
            <person name="Tsamla T."/>
            <person name="Vassiliev H."/>
            <person name="Vo A."/>
            <person name="Wangchuk T."/>
            <person name="Wangdi T."/>
            <person name="Weiand M."/>
            <person name="Wilkinson J."/>
            <person name="Wilson A."/>
            <person name="Yadav S."/>
            <person name="Young G."/>
            <person name="Yu Q."/>
            <person name="Zembek L."/>
            <person name="Zhong D."/>
            <person name="Zimmer A."/>
            <person name="Zwirko Z."/>
            <person name="Jaffe D.B."/>
            <person name="Alvarez P."/>
            <person name="Brockman W."/>
            <person name="Butler J."/>
            <person name="Chin C."/>
            <person name="Gnerre S."/>
            <person name="Grabherr M."/>
            <person name="Kleber M."/>
            <person name="Mauceli E."/>
            <person name="MacCallum I."/>
        </authorList>
    </citation>
    <scope>NUCLEOTIDE SEQUENCE [LARGE SCALE GENOMIC DNA]</scope>
    <source>
        <strain evidence="3">Tucson 14024-0371.13</strain>
    </source>
</reference>
<dbReference type="Proteomes" id="UP000007801">
    <property type="component" value="Unassembled WGS sequence"/>
</dbReference>
<dbReference type="HOGENOM" id="CLU_1268069_0_0_1"/>
<proteinExistence type="predicted"/>
<dbReference type="GeneID" id="6504468"/>
<evidence type="ECO:0000256" key="1">
    <source>
        <dbReference type="SAM" id="MobiDB-lite"/>
    </source>
</evidence>
<organism evidence="2 3">
    <name type="scientific">Drosophila ananassae</name>
    <name type="common">Fruit fly</name>
    <dbReference type="NCBI Taxonomy" id="7217"/>
    <lineage>
        <taxon>Eukaryota</taxon>
        <taxon>Metazoa</taxon>
        <taxon>Ecdysozoa</taxon>
        <taxon>Arthropoda</taxon>
        <taxon>Hexapoda</taxon>
        <taxon>Insecta</taxon>
        <taxon>Pterygota</taxon>
        <taxon>Neoptera</taxon>
        <taxon>Endopterygota</taxon>
        <taxon>Diptera</taxon>
        <taxon>Brachycera</taxon>
        <taxon>Muscomorpha</taxon>
        <taxon>Ephydroidea</taxon>
        <taxon>Drosophilidae</taxon>
        <taxon>Drosophila</taxon>
        <taxon>Sophophora</taxon>
    </lineage>
</organism>